<gene>
    <name evidence="2" type="primary">ywaD_1</name>
    <name evidence="2" type="ORF">Mal4_16090</name>
</gene>
<dbReference type="AlphaFoldDB" id="A0A517Z4A3"/>
<dbReference type="SUPFAM" id="SSF52025">
    <property type="entry name" value="PA domain"/>
    <property type="match status" value="1"/>
</dbReference>
<dbReference type="PROSITE" id="PS50106">
    <property type="entry name" value="PDZ"/>
    <property type="match status" value="1"/>
</dbReference>
<proteinExistence type="predicted"/>
<dbReference type="Gene3D" id="2.30.42.10">
    <property type="match status" value="1"/>
</dbReference>
<dbReference type="CDD" id="cd05663">
    <property type="entry name" value="M28_like_PA_PDZ_associated"/>
    <property type="match status" value="1"/>
</dbReference>
<dbReference type="CDD" id="cd06779">
    <property type="entry name" value="cpPDZ_Deg_HtrA-like"/>
    <property type="match status" value="1"/>
</dbReference>
<evidence type="ECO:0000313" key="3">
    <source>
        <dbReference type="Proteomes" id="UP000320496"/>
    </source>
</evidence>
<dbReference type="Pfam" id="PF02225">
    <property type="entry name" value="PA"/>
    <property type="match status" value="1"/>
</dbReference>
<name>A0A517Z4A3_9PLAN</name>
<dbReference type="Proteomes" id="UP000320496">
    <property type="component" value="Chromosome"/>
</dbReference>
<dbReference type="InterPro" id="IPR036034">
    <property type="entry name" value="PDZ_sf"/>
</dbReference>
<keyword evidence="2" id="KW-0645">Protease</keyword>
<organism evidence="2 3">
    <name type="scientific">Maioricimonas rarisocia</name>
    <dbReference type="NCBI Taxonomy" id="2528026"/>
    <lineage>
        <taxon>Bacteria</taxon>
        <taxon>Pseudomonadati</taxon>
        <taxon>Planctomycetota</taxon>
        <taxon>Planctomycetia</taxon>
        <taxon>Planctomycetales</taxon>
        <taxon>Planctomycetaceae</taxon>
        <taxon>Maioricimonas</taxon>
    </lineage>
</organism>
<keyword evidence="2" id="KW-0031">Aminopeptidase</keyword>
<keyword evidence="3" id="KW-1185">Reference proteome</keyword>
<dbReference type="RefSeq" id="WP_145368080.1">
    <property type="nucleotide sequence ID" value="NZ_CP036275.1"/>
</dbReference>
<dbReference type="PANTHER" id="PTHR12147:SF26">
    <property type="entry name" value="PEPTIDASE M28 DOMAIN-CONTAINING PROTEIN"/>
    <property type="match status" value="1"/>
</dbReference>
<dbReference type="InterPro" id="IPR045175">
    <property type="entry name" value="M28_fam"/>
</dbReference>
<dbReference type="InterPro" id="IPR001478">
    <property type="entry name" value="PDZ"/>
</dbReference>
<feature type="domain" description="PDZ" evidence="1">
    <location>
        <begin position="574"/>
        <end position="656"/>
    </location>
</feature>
<dbReference type="GO" id="GO:0008235">
    <property type="term" value="F:metalloexopeptidase activity"/>
    <property type="evidence" value="ECO:0007669"/>
    <property type="project" value="InterPro"/>
</dbReference>
<dbReference type="InterPro" id="IPR003137">
    <property type="entry name" value="PA_domain"/>
</dbReference>
<accession>A0A517Z4A3</accession>
<dbReference type="Gene3D" id="3.40.630.10">
    <property type="entry name" value="Zn peptidases"/>
    <property type="match status" value="2"/>
</dbReference>
<dbReference type="InterPro" id="IPR046450">
    <property type="entry name" value="PA_dom_sf"/>
</dbReference>
<protein>
    <submittedName>
        <fullName evidence="2">Aminopeptidase YwaD</fullName>
        <ecNumber evidence="2">3.4.11.6</ecNumber>
    </submittedName>
</protein>
<keyword evidence="2" id="KW-0378">Hydrolase</keyword>
<dbReference type="Gene3D" id="3.50.30.30">
    <property type="match status" value="1"/>
</dbReference>
<evidence type="ECO:0000259" key="1">
    <source>
        <dbReference type="PROSITE" id="PS50106"/>
    </source>
</evidence>
<dbReference type="Pfam" id="PF13180">
    <property type="entry name" value="PDZ_2"/>
    <property type="match status" value="1"/>
</dbReference>
<dbReference type="EMBL" id="CP036275">
    <property type="protein sequence ID" value="QDU37299.1"/>
    <property type="molecule type" value="Genomic_DNA"/>
</dbReference>
<evidence type="ECO:0000313" key="2">
    <source>
        <dbReference type="EMBL" id="QDU37299.1"/>
    </source>
</evidence>
<dbReference type="SMART" id="SM00228">
    <property type="entry name" value="PDZ"/>
    <property type="match status" value="1"/>
</dbReference>
<dbReference type="InterPro" id="IPR007484">
    <property type="entry name" value="Peptidase_M28"/>
</dbReference>
<dbReference type="PANTHER" id="PTHR12147">
    <property type="entry name" value="METALLOPEPTIDASE M28 FAMILY MEMBER"/>
    <property type="match status" value="1"/>
</dbReference>
<dbReference type="GO" id="GO:0004177">
    <property type="term" value="F:aminopeptidase activity"/>
    <property type="evidence" value="ECO:0007669"/>
    <property type="project" value="UniProtKB-KW"/>
</dbReference>
<dbReference type="OrthoDB" id="9762302at2"/>
<dbReference type="GO" id="GO:0006508">
    <property type="term" value="P:proteolysis"/>
    <property type="evidence" value="ECO:0007669"/>
    <property type="project" value="InterPro"/>
</dbReference>
<dbReference type="SUPFAM" id="SSF53187">
    <property type="entry name" value="Zn-dependent exopeptidases"/>
    <property type="match status" value="1"/>
</dbReference>
<sequence>MLRRLAIPSVRALCTALAVSVLFPVAVRAERIEEATQRLLEDVKYLASDDLQGRGVGTKGLDQAAVYIRDAFAAAGLDVTVDGGDAYQDFEVIDGAKLTEPNVLTLNGPDGQSVTLELGKDFTVGSFGDAGTFDAPIVFCGYGIDSKEPEYDSFAGVDVKDKVVIIMRRTPQQANPHGLFAAGHGGSRHAALRTKVSNAFQHGAAAILFVNDPYTGRKEAEALQSQLEKAAGEIVDVAVKIADAEGDEPPAELLKELRERTNHYRQVQELVETHNDDKLMEFGYGGTRGGKSVPILHISQEICSRLLESSLGKSLAEIEVEIDATGEPQSAPLSGWIAEGEASFELVRVPVRNVIGVLEGSGPLADETIIVGAHYDHVGLGGEGSLAPGVKEVHNGADDNASGTAALIELARRLAERDQPLPRRVVFIAFTGEERGLLGSAHYVREPVFPLESTVAMFNMDMVGRLDEEKLTVFGSGTSSAWEEMLNRLGDDTGLELVRKPEGFGPSDHSSFYAKEIPVIHLFTGTHTDYHRPSDDWDKLNVRGMARIVDLLEAMVVEVATGEERPDYVAIKGRASLARSGSRPYFGSIPDFGTDAEGYAISGVSPGSPADKGGLKGGDVIVRMGGQPIGGLDDFDLALRKFSPGQEVEVVVLRDNKETKLKVTLAAPRS</sequence>
<dbReference type="EC" id="3.4.11.6" evidence="2"/>
<reference evidence="2 3" key="1">
    <citation type="submission" date="2019-02" db="EMBL/GenBank/DDBJ databases">
        <title>Deep-cultivation of Planctomycetes and their phenomic and genomic characterization uncovers novel biology.</title>
        <authorList>
            <person name="Wiegand S."/>
            <person name="Jogler M."/>
            <person name="Boedeker C."/>
            <person name="Pinto D."/>
            <person name="Vollmers J."/>
            <person name="Rivas-Marin E."/>
            <person name="Kohn T."/>
            <person name="Peeters S.H."/>
            <person name="Heuer A."/>
            <person name="Rast P."/>
            <person name="Oberbeckmann S."/>
            <person name="Bunk B."/>
            <person name="Jeske O."/>
            <person name="Meyerdierks A."/>
            <person name="Storesund J.E."/>
            <person name="Kallscheuer N."/>
            <person name="Luecker S."/>
            <person name="Lage O.M."/>
            <person name="Pohl T."/>
            <person name="Merkel B.J."/>
            <person name="Hornburger P."/>
            <person name="Mueller R.-W."/>
            <person name="Bruemmer F."/>
            <person name="Labrenz M."/>
            <person name="Spormann A.M."/>
            <person name="Op den Camp H."/>
            <person name="Overmann J."/>
            <person name="Amann R."/>
            <person name="Jetten M.S.M."/>
            <person name="Mascher T."/>
            <person name="Medema M.H."/>
            <person name="Devos D.P."/>
            <person name="Kaster A.-K."/>
            <person name="Ovreas L."/>
            <person name="Rohde M."/>
            <person name="Galperin M.Y."/>
            <person name="Jogler C."/>
        </authorList>
    </citation>
    <scope>NUCLEOTIDE SEQUENCE [LARGE SCALE GENOMIC DNA]</scope>
    <source>
        <strain evidence="2 3">Mal4</strain>
    </source>
</reference>
<dbReference type="Pfam" id="PF04389">
    <property type="entry name" value="Peptidase_M28"/>
    <property type="match status" value="1"/>
</dbReference>
<dbReference type="KEGG" id="mri:Mal4_16090"/>
<dbReference type="SUPFAM" id="SSF50156">
    <property type="entry name" value="PDZ domain-like"/>
    <property type="match status" value="1"/>
</dbReference>